<dbReference type="RefSeq" id="WP_085216664.1">
    <property type="nucleotide sequence ID" value="NZ_FXAM01000003.1"/>
</dbReference>
<dbReference type="STRING" id="1760988.SAMN02949497_0213"/>
<gene>
    <name evidence="9" type="ORF">SAMN02949497_0213</name>
</gene>
<comment type="similarity">
    <text evidence="2">Belongs to the outer membrane factor (OMF) (TC 1.B.17) family.</text>
</comment>
<evidence type="ECO:0000256" key="5">
    <source>
        <dbReference type="ARBA" id="ARBA00022692"/>
    </source>
</evidence>
<dbReference type="GO" id="GO:0009279">
    <property type="term" value="C:cell outer membrane"/>
    <property type="evidence" value="ECO:0007669"/>
    <property type="project" value="UniProtKB-SubCell"/>
</dbReference>
<dbReference type="InterPro" id="IPR003423">
    <property type="entry name" value="OMP_efflux"/>
</dbReference>
<evidence type="ECO:0000256" key="4">
    <source>
        <dbReference type="ARBA" id="ARBA00022452"/>
    </source>
</evidence>
<evidence type="ECO:0000256" key="6">
    <source>
        <dbReference type="ARBA" id="ARBA00023136"/>
    </source>
</evidence>
<organism evidence="9 10">
    <name type="scientific">Methylomagnum ishizawai</name>
    <dbReference type="NCBI Taxonomy" id="1760988"/>
    <lineage>
        <taxon>Bacteria</taxon>
        <taxon>Pseudomonadati</taxon>
        <taxon>Pseudomonadota</taxon>
        <taxon>Gammaproteobacteria</taxon>
        <taxon>Methylococcales</taxon>
        <taxon>Methylococcaceae</taxon>
        <taxon>Methylomagnum</taxon>
    </lineage>
</organism>
<keyword evidence="5" id="KW-0812">Transmembrane</keyword>
<dbReference type="PANTHER" id="PTHR30026:SF21">
    <property type="entry name" value="SLR1270 PROTEIN"/>
    <property type="match status" value="1"/>
</dbReference>
<dbReference type="Gene3D" id="1.20.1600.10">
    <property type="entry name" value="Outer membrane efflux proteins (OEP)"/>
    <property type="match status" value="1"/>
</dbReference>
<dbReference type="SUPFAM" id="SSF56954">
    <property type="entry name" value="Outer membrane efflux proteins (OEP)"/>
    <property type="match status" value="1"/>
</dbReference>
<dbReference type="GO" id="GO:0015288">
    <property type="term" value="F:porin activity"/>
    <property type="evidence" value="ECO:0007669"/>
    <property type="project" value="TreeGrafter"/>
</dbReference>
<name>A0A1Y6DAJ0_9GAMM</name>
<dbReference type="AlphaFoldDB" id="A0A1Y6DAJ0"/>
<evidence type="ECO:0000256" key="2">
    <source>
        <dbReference type="ARBA" id="ARBA00007613"/>
    </source>
</evidence>
<keyword evidence="6" id="KW-0472">Membrane</keyword>
<evidence type="ECO:0000256" key="1">
    <source>
        <dbReference type="ARBA" id="ARBA00004442"/>
    </source>
</evidence>
<dbReference type="Pfam" id="PF02321">
    <property type="entry name" value="OEP"/>
    <property type="match status" value="2"/>
</dbReference>
<dbReference type="OrthoDB" id="581172at2"/>
<sequence length="490" mass="54432">MKRIALAWIVGLLVLAWIGAAHAERSERFKLPRPDPSAVQDQVPVLTLEAVTEAALLSFPGLVAAEQRKAAADGEQLAAEGGFDTQLKLQSRWSIAGLYENRNYDVSIEQPTGLWGTTFFGGWRRGTGNYPVYEGKSQTADAGEVRAGVNIPLWRNGPIDRRRASLAQAELAQLIAGHDYDAALLELKRVVAQRYWDWVFAGRRRAVARELLTISERRDAGLRQRVAAGDAAAIEATDNQRTLLERRERLIAAERMLEQMALQLALYWRDADGEPRIPIPEQLPEAFPEAVPPDMHDLAALVEEARQRRPELRKLEQQRKQVEIERDLARNQQAPGIDIALMGAQDFGTGTSKLINREEFYAGVTLDLPLQRRVARGRTQTAEANLQRLAADIRLAADRVALEIRDAGSALKAARQRIALAREQRATARQLAEAERDRFELGDSTVLTVDLRELAAGDAALAEAEAMATFFKAMADYRAALGWLDTPARD</sequence>
<keyword evidence="4" id="KW-1134">Transmembrane beta strand</keyword>
<proteinExistence type="inferred from homology"/>
<reference evidence="9 10" key="1">
    <citation type="submission" date="2016-12" db="EMBL/GenBank/DDBJ databases">
        <authorList>
            <person name="Song W.-J."/>
            <person name="Kurnit D.M."/>
        </authorList>
    </citation>
    <scope>NUCLEOTIDE SEQUENCE [LARGE SCALE GENOMIC DNA]</scope>
    <source>
        <strain evidence="9 10">175</strain>
    </source>
</reference>
<protein>
    <submittedName>
        <fullName evidence="9">Outer membrane protein TolC</fullName>
    </submittedName>
</protein>
<dbReference type="GO" id="GO:1990281">
    <property type="term" value="C:efflux pump complex"/>
    <property type="evidence" value="ECO:0007669"/>
    <property type="project" value="TreeGrafter"/>
</dbReference>
<keyword evidence="10" id="KW-1185">Reference proteome</keyword>
<keyword evidence="8" id="KW-0175">Coiled coil</keyword>
<dbReference type="InterPro" id="IPR051906">
    <property type="entry name" value="TolC-like"/>
</dbReference>
<dbReference type="Proteomes" id="UP000192923">
    <property type="component" value="Unassembled WGS sequence"/>
</dbReference>
<keyword evidence="7" id="KW-0998">Cell outer membrane</keyword>
<dbReference type="GO" id="GO:0015562">
    <property type="term" value="F:efflux transmembrane transporter activity"/>
    <property type="evidence" value="ECO:0007669"/>
    <property type="project" value="InterPro"/>
</dbReference>
<evidence type="ECO:0000313" key="9">
    <source>
        <dbReference type="EMBL" id="SMF97643.1"/>
    </source>
</evidence>
<evidence type="ECO:0000256" key="8">
    <source>
        <dbReference type="SAM" id="Coils"/>
    </source>
</evidence>
<evidence type="ECO:0000313" key="10">
    <source>
        <dbReference type="Proteomes" id="UP000192923"/>
    </source>
</evidence>
<dbReference type="EMBL" id="FXAM01000003">
    <property type="protein sequence ID" value="SMF97643.1"/>
    <property type="molecule type" value="Genomic_DNA"/>
</dbReference>
<evidence type="ECO:0000256" key="3">
    <source>
        <dbReference type="ARBA" id="ARBA00022448"/>
    </source>
</evidence>
<feature type="coiled-coil region" evidence="8">
    <location>
        <begin position="404"/>
        <end position="431"/>
    </location>
</feature>
<comment type="subcellular location">
    <subcellularLocation>
        <location evidence="1">Cell outer membrane</location>
    </subcellularLocation>
</comment>
<keyword evidence="3" id="KW-0813">Transport</keyword>
<evidence type="ECO:0000256" key="7">
    <source>
        <dbReference type="ARBA" id="ARBA00023237"/>
    </source>
</evidence>
<dbReference type="PANTHER" id="PTHR30026">
    <property type="entry name" value="OUTER MEMBRANE PROTEIN TOLC"/>
    <property type="match status" value="1"/>
</dbReference>
<accession>A0A1Y6DAJ0</accession>